<dbReference type="GO" id="GO:0008237">
    <property type="term" value="F:metallopeptidase activity"/>
    <property type="evidence" value="ECO:0007669"/>
    <property type="project" value="InterPro"/>
</dbReference>
<feature type="domain" description="Aminopeptidase N-like N-terminal" evidence="4">
    <location>
        <begin position="84"/>
        <end position="253"/>
    </location>
</feature>
<name>A0A6G9Y9U4_9NOCA</name>
<dbReference type="Pfam" id="PF01433">
    <property type="entry name" value="Peptidase_M1"/>
    <property type="match status" value="1"/>
</dbReference>
<evidence type="ECO:0000259" key="4">
    <source>
        <dbReference type="Pfam" id="PF17900"/>
    </source>
</evidence>
<dbReference type="EMBL" id="CP046172">
    <property type="protein sequence ID" value="QIS09992.1"/>
    <property type="molecule type" value="Genomic_DNA"/>
</dbReference>
<feature type="region of interest" description="Disordered" evidence="1">
    <location>
        <begin position="492"/>
        <end position="527"/>
    </location>
</feature>
<accession>A0A6G9Y9U4</accession>
<evidence type="ECO:0000313" key="5">
    <source>
        <dbReference type="EMBL" id="QIS09992.1"/>
    </source>
</evidence>
<protein>
    <submittedName>
        <fullName evidence="5">M1 family peptidase</fullName>
    </submittedName>
</protein>
<dbReference type="AlphaFoldDB" id="A0A6G9Y9U4"/>
<dbReference type="InterPro" id="IPR045357">
    <property type="entry name" value="Aminopeptidase_N-like_N"/>
</dbReference>
<feature type="signal peptide" evidence="2">
    <location>
        <begin position="1"/>
        <end position="40"/>
    </location>
</feature>
<dbReference type="CDD" id="cd09603">
    <property type="entry name" value="M1_APN_like"/>
    <property type="match status" value="1"/>
</dbReference>
<feature type="compositionally biased region" description="Polar residues" evidence="1">
    <location>
        <begin position="505"/>
        <end position="517"/>
    </location>
</feature>
<evidence type="ECO:0000259" key="3">
    <source>
        <dbReference type="Pfam" id="PF01433"/>
    </source>
</evidence>
<feature type="domain" description="Peptidase M1 membrane alanine aminopeptidase" evidence="3">
    <location>
        <begin position="340"/>
        <end position="480"/>
    </location>
</feature>
<gene>
    <name evidence="5" type="ORF">F5544_10470</name>
</gene>
<dbReference type="InterPro" id="IPR042097">
    <property type="entry name" value="Aminopeptidase_N-like_N_sf"/>
</dbReference>
<reference evidence="5 6" key="1">
    <citation type="journal article" date="2019" name="ACS Chem. Biol.">
        <title>Identification and Mobilization of a Cryptic Antibiotic Biosynthesis Gene Locus from a Human-Pathogenic Nocardia Isolate.</title>
        <authorList>
            <person name="Herisse M."/>
            <person name="Ishida K."/>
            <person name="Porter J.L."/>
            <person name="Howden B."/>
            <person name="Hertweck C."/>
            <person name="Stinear T.P."/>
            <person name="Pidot S.J."/>
        </authorList>
    </citation>
    <scope>NUCLEOTIDE SEQUENCE [LARGE SCALE GENOMIC DNA]</scope>
    <source>
        <strain evidence="5 6">AUSMDU00012717</strain>
    </source>
</reference>
<feature type="compositionally biased region" description="Low complexity" evidence="1">
    <location>
        <begin position="41"/>
        <end position="58"/>
    </location>
</feature>
<dbReference type="PANTHER" id="PTHR11533">
    <property type="entry name" value="PROTEASE M1 ZINC METALLOPROTEASE"/>
    <property type="match status" value="1"/>
</dbReference>
<evidence type="ECO:0000313" key="6">
    <source>
        <dbReference type="Proteomes" id="UP000503540"/>
    </source>
</evidence>
<dbReference type="Gene3D" id="2.60.40.1730">
    <property type="entry name" value="tricorn interacting facor f3 domain"/>
    <property type="match status" value="1"/>
</dbReference>
<keyword evidence="2" id="KW-0732">Signal</keyword>
<dbReference type="Gene3D" id="1.10.390.10">
    <property type="entry name" value="Neutral Protease Domain 2"/>
    <property type="match status" value="1"/>
</dbReference>
<dbReference type="InterPro" id="IPR014782">
    <property type="entry name" value="Peptidase_M1_dom"/>
</dbReference>
<evidence type="ECO:0000256" key="1">
    <source>
        <dbReference type="SAM" id="MobiDB-lite"/>
    </source>
</evidence>
<sequence>MRIHRPSNGRIRTCAVPGSRTLLAPAVVALSLICGATAAAAPSGAPHTGTGNGSSTGSADPTPGSDGVGDPYYPQDGNGGYTAVHYDLGIDYDPPTHHLTGKATITANATQDLSAFNLDFAGPPVQGVTVNGKAARFDRQGEHELVITPADPLPNEQSFTVTVDYSGTVADTGGNGWTYSPSGGAFAAGEPHSATTWYPLNDTPLNKATVTLHATVPTGWDVASNGIMTSDNPSGTDHHTVTWEDRSPIIGYLTTIAIDKFTHLSQKRSDGTPLESVFAPGAAAQKQELEKKLPQVLDFEEQLYGPYPFESGGGIYVDTDLRFSLETQTRPIYAPWTDLNTLIHENAHQWWGDSMSVTLWKDVCLNECFASYTADILWPERIDKQDADQLYLDDLARWEKRDIWKIPLFDPGKGNEFTTVYTRGALFLHALRRTIGDDVFFTAVKDFVQDHKFGNASIPEFRDFIQLRSPEQLGGFFDAWLNGTTRPADEYLFPGSLGDRHKKNPSPQVNETPQWPSGQGDRKGAGQ</sequence>
<dbReference type="RefSeq" id="WP_167473028.1">
    <property type="nucleotide sequence ID" value="NZ_CP046172.1"/>
</dbReference>
<feature type="chain" id="PRO_5026268058" evidence="2">
    <location>
        <begin position="41"/>
        <end position="527"/>
    </location>
</feature>
<dbReference type="KEGG" id="nah:F5544_10470"/>
<dbReference type="GO" id="GO:0008270">
    <property type="term" value="F:zinc ion binding"/>
    <property type="evidence" value="ECO:0007669"/>
    <property type="project" value="InterPro"/>
</dbReference>
<dbReference type="Proteomes" id="UP000503540">
    <property type="component" value="Chromosome"/>
</dbReference>
<dbReference type="SUPFAM" id="SSF55486">
    <property type="entry name" value="Metalloproteases ('zincins'), catalytic domain"/>
    <property type="match status" value="1"/>
</dbReference>
<dbReference type="InterPro" id="IPR050344">
    <property type="entry name" value="Peptidase_M1_aminopeptidases"/>
</dbReference>
<evidence type="ECO:0000256" key="2">
    <source>
        <dbReference type="SAM" id="SignalP"/>
    </source>
</evidence>
<dbReference type="InterPro" id="IPR027268">
    <property type="entry name" value="Peptidase_M4/M1_CTD_sf"/>
</dbReference>
<organism evidence="5 6">
    <name type="scientific">Nocardia arthritidis</name>
    <dbReference type="NCBI Taxonomy" id="228602"/>
    <lineage>
        <taxon>Bacteria</taxon>
        <taxon>Bacillati</taxon>
        <taxon>Actinomycetota</taxon>
        <taxon>Actinomycetes</taxon>
        <taxon>Mycobacteriales</taxon>
        <taxon>Nocardiaceae</taxon>
        <taxon>Nocardia</taxon>
    </lineage>
</organism>
<proteinExistence type="predicted"/>
<keyword evidence="6" id="KW-1185">Reference proteome</keyword>
<feature type="region of interest" description="Disordered" evidence="1">
    <location>
        <begin position="41"/>
        <end position="76"/>
    </location>
</feature>
<dbReference type="SUPFAM" id="SSF63737">
    <property type="entry name" value="Leukotriene A4 hydrolase N-terminal domain"/>
    <property type="match status" value="1"/>
</dbReference>
<dbReference type="Pfam" id="PF17900">
    <property type="entry name" value="Peptidase_M1_N"/>
    <property type="match status" value="1"/>
</dbReference>